<dbReference type="EC" id="2.7.13.3" evidence="2"/>
<dbReference type="PROSITE" id="PS50109">
    <property type="entry name" value="HIS_KIN"/>
    <property type="match status" value="1"/>
</dbReference>
<dbReference type="InterPro" id="IPR003594">
    <property type="entry name" value="HATPase_dom"/>
</dbReference>
<dbReference type="Pfam" id="PF07494">
    <property type="entry name" value="Reg_prop"/>
    <property type="match status" value="6"/>
</dbReference>
<keyword evidence="13" id="KW-0067">ATP-binding</keyword>
<dbReference type="RefSeq" id="WP_241347683.1">
    <property type="nucleotide sequence ID" value="NZ_JAKZGP010000015.1"/>
</dbReference>
<feature type="domain" description="HTH araC/xylS-type" evidence="10">
    <location>
        <begin position="1262"/>
        <end position="1360"/>
    </location>
</feature>
<proteinExistence type="predicted"/>
<dbReference type="InterPro" id="IPR004358">
    <property type="entry name" value="Sig_transdc_His_kin-like_C"/>
</dbReference>
<evidence type="ECO:0000256" key="5">
    <source>
        <dbReference type="ARBA" id="ARBA00023125"/>
    </source>
</evidence>
<feature type="signal peptide" evidence="9">
    <location>
        <begin position="1"/>
        <end position="22"/>
    </location>
</feature>
<evidence type="ECO:0000256" key="3">
    <source>
        <dbReference type="ARBA" id="ARBA00022553"/>
    </source>
</evidence>
<dbReference type="GO" id="GO:0005524">
    <property type="term" value="F:ATP binding"/>
    <property type="evidence" value="ECO:0007669"/>
    <property type="project" value="UniProtKB-KW"/>
</dbReference>
<evidence type="ECO:0000256" key="8">
    <source>
        <dbReference type="SAM" id="Phobius"/>
    </source>
</evidence>
<organism evidence="13 14">
    <name type="scientific">Belliella filtrata</name>
    <dbReference type="NCBI Taxonomy" id="2923435"/>
    <lineage>
        <taxon>Bacteria</taxon>
        <taxon>Pseudomonadati</taxon>
        <taxon>Bacteroidota</taxon>
        <taxon>Cytophagia</taxon>
        <taxon>Cytophagales</taxon>
        <taxon>Cyclobacteriaceae</taxon>
        <taxon>Belliella</taxon>
    </lineage>
</organism>
<evidence type="ECO:0000256" key="4">
    <source>
        <dbReference type="ARBA" id="ARBA00023015"/>
    </source>
</evidence>
<name>A0ABS9UYU7_9BACT</name>
<dbReference type="InterPro" id="IPR001789">
    <property type="entry name" value="Sig_transdc_resp-reg_receiver"/>
</dbReference>
<keyword evidence="8" id="KW-1133">Transmembrane helix</keyword>
<evidence type="ECO:0000313" key="14">
    <source>
        <dbReference type="Proteomes" id="UP001165489"/>
    </source>
</evidence>
<dbReference type="Pfam" id="PF07495">
    <property type="entry name" value="Y_Y_Y"/>
    <property type="match status" value="1"/>
</dbReference>
<dbReference type="SUPFAM" id="SSF63829">
    <property type="entry name" value="Calcium-dependent phosphotriesterase"/>
    <property type="match status" value="2"/>
</dbReference>
<dbReference type="InterPro" id="IPR018062">
    <property type="entry name" value="HTH_AraC-typ_CS"/>
</dbReference>
<evidence type="ECO:0000256" key="6">
    <source>
        <dbReference type="ARBA" id="ARBA00023163"/>
    </source>
</evidence>
<dbReference type="PANTHER" id="PTHR43547:SF2">
    <property type="entry name" value="HYBRID SIGNAL TRANSDUCTION HISTIDINE KINASE C"/>
    <property type="match status" value="1"/>
</dbReference>
<dbReference type="CDD" id="cd00075">
    <property type="entry name" value="HATPase"/>
    <property type="match status" value="1"/>
</dbReference>
<dbReference type="SMART" id="SM00342">
    <property type="entry name" value="HTH_ARAC"/>
    <property type="match status" value="1"/>
</dbReference>
<dbReference type="InterPro" id="IPR015943">
    <property type="entry name" value="WD40/YVTN_repeat-like_dom_sf"/>
</dbReference>
<evidence type="ECO:0000256" key="7">
    <source>
        <dbReference type="PROSITE-ProRule" id="PRU00169"/>
    </source>
</evidence>
<dbReference type="Gene3D" id="1.10.287.130">
    <property type="match status" value="1"/>
</dbReference>
<dbReference type="Pfam" id="PF00512">
    <property type="entry name" value="HisKA"/>
    <property type="match status" value="1"/>
</dbReference>
<evidence type="ECO:0000256" key="1">
    <source>
        <dbReference type="ARBA" id="ARBA00000085"/>
    </source>
</evidence>
<dbReference type="PROSITE" id="PS00041">
    <property type="entry name" value="HTH_ARAC_FAMILY_1"/>
    <property type="match status" value="1"/>
</dbReference>
<protein>
    <recommendedName>
        <fullName evidence="2">histidine kinase</fullName>
        <ecNumber evidence="2">2.7.13.3</ecNumber>
    </recommendedName>
</protein>
<comment type="catalytic activity">
    <reaction evidence="1">
        <text>ATP + protein L-histidine = ADP + protein N-phospho-L-histidine.</text>
        <dbReference type="EC" id="2.7.13.3"/>
    </reaction>
</comment>
<keyword evidence="8" id="KW-0472">Membrane</keyword>
<dbReference type="InterPro" id="IPR036097">
    <property type="entry name" value="HisK_dim/P_sf"/>
</dbReference>
<evidence type="ECO:0000259" key="10">
    <source>
        <dbReference type="PROSITE" id="PS01124"/>
    </source>
</evidence>
<dbReference type="SUPFAM" id="SSF55874">
    <property type="entry name" value="ATPase domain of HSP90 chaperone/DNA topoisomerase II/histidine kinase"/>
    <property type="match status" value="1"/>
</dbReference>
<dbReference type="InterPro" id="IPR011006">
    <property type="entry name" value="CheY-like_superfamily"/>
</dbReference>
<dbReference type="InterPro" id="IPR013783">
    <property type="entry name" value="Ig-like_fold"/>
</dbReference>
<dbReference type="Gene3D" id="3.40.50.2300">
    <property type="match status" value="1"/>
</dbReference>
<dbReference type="SMART" id="SM00387">
    <property type="entry name" value="HATPase_c"/>
    <property type="match status" value="1"/>
</dbReference>
<dbReference type="SUPFAM" id="SSF47384">
    <property type="entry name" value="Homodimeric domain of signal transducing histidine kinase"/>
    <property type="match status" value="1"/>
</dbReference>
<evidence type="ECO:0000256" key="2">
    <source>
        <dbReference type="ARBA" id="ARBA00012438"/>
    </source>
</evidence>
<dbReference type="InterPro" id="IPR018060">
    <property type="entry name" value="HTH_AraC"/>
</dbReference>
<dbReference type="PANTHER" id="PTHR43547">
    <property type="entry name" value="TWO-COMPONENT HISTIDINE KINASE"/>
    <property type="match status" value="1"/>
</dbReference>
<dbReference type="Pfam" id="PF12833">
    <property type="entry name" value="HTH_18"/>
    <property type="match status" value="1"/>
</dbReference>
<dbReference type="InterPro" id="IPR011123">
    <property type="entry name" value="Y_Y_Y"/>
</dbReference>
<dbReference type="InterPro" id="IPR011110">
    <property type="entry name" value="Reg_prop"/>
</dbReference>
<evidence type="ECO:0000313" key="13">
    <source>
        <dbReference type="EMBL" id="MCH7409334.1"/>
    </source>
</evidence>
<feature type="domain" description="Response regulatory" evidence="12">
    <location>
        <begin position="1109"/>
        <end position="1224"/>
    </location>
</feature>
<dbReference type="CDD" id="cd17574">
    <property type="entry name" value="REC_OmpR"/>
    <property type="match status" value="1"/>
</dbReference>
<feature type="transmembrane region" description="Helical" evidence="8">
    <location>
        <begin position="800"/>
        <end position="818"/>
    </location>
</feature>
<keyword evidence="9" id="KW-0732">Signal</keyword>
<dbReference type="Proteomes" id="UP001165489">
    <property type="component" value="Unassembled WGS sequence"/>
</dbReference>
<keyword evidence="5" id="KW-0238">DNA-binding</keyword>
<dbReference type="Gene3D" id="2.60.40.10">
    <property type="entry name" value="Immunoglobulins"/>
    <property type="match status" value="1"/>
</dbReference>
<keyword evidence="14" id="KW-1185">Reference proteome</keyword>
<reference evidence="13" key="1">
    <citation type="submission" date="2022-03" db="EMBL/GenBank/DDBJ databases">
        <title>De novo assembled genomes of Belliella spp. (Cyclobacteriaceae) strains.</title>
        <authorList>
            <person name="Szabo A."/>
            <person name="Korponai K."/>
            <person name="Felfoldi T."/>
        </authorList>
    </citation>
    <scope>NUCLEOTIDE SEQUENCE</scope>
    <source>
        <strain evidence="13">DSM 111904</strain>
    </source>
</reference>
<dbReference type="SMART" id="SM00388">
    <property type="entry name" value="HisKA"/>
    <property type="match status" value="1"/>
</dbReference>
<dbReference type="Gene3D" id="1.10.10.60">
    <property type="entry name" value="Homeodomain-like"/>
    <property type="match status" value="1"/>
</dbReference>
<feature type="chain" id="PRO_5046899689" description="histidine kinase" evidence="9">
    <location>
        <begin position="23"/>
        <end position="1360"/>
    </location>
</feature>
<dbReference type="PRINTS" id="PR00344">
    <property type="entry name" value="BCTRLSENSOR"/>
</dbReference>
<dbReference type="CDD" id="cd00082">
    <property type="entry name" value="HisKA"/>
    <property type="match status" value="1"/>
</dbReference>
<sequence length="1360" mass="153689">MMYKPFIFFFISLIGSVHMAFAQDESTTRSKPQNPLNFYLLDMELGLAHNVINSITQDELGYIWIGTNEGMSRYNGSKFQNFKQNLDNPESSLANNFVQQIKAIGNNKLMMATDGGLITYDILKEKFDVLQQKDGLISNSISAFQHTPEGKLVLGGYRYGVQVINKNGKIEHTIIHNPNSKSGLSSNQISSVALQGDSIAWIGTYDQGLNKLNLINKANHRINLGILGKRVSQINSLYSDTEGNIWIGTNEGLRVITLKGDTLALKAGKNQREGLSDTDVLCFEEDGEGNIWIGTRNGGLNILEKASFLRKSTPNLTWYLPKSDGASVYNRTVSALKRDHDGNIWIGTSTGLNFVNPKGEAITLMQKNPIAHHSISHDRIGSIATSMFSNRIWIGTDGGGLDKYNPEDRSIINFQSNPSNTNSLTSDYIIALKEDSKERLWIGTYQGGLNKLDVKTGKIKRYLQGHVRDGADVRVIAEDVLSNIWVGTNQGGLYKYDEQDDVFEYVKELGKLDIRGIAFDEKGDLWLATFGSGIIRYDPNSGSSKSYLTKELAAINVYFGITILPDQDVLIGSRYGGLIRLDPKNETFKAFTEADGLSNNTIVSMQTDDQGLVWLGTNNGISYYNPTTNQIGHLNAFDNIQKSEFNIGAVALSRDGNLLFGGNKGVNIIHPQKITQEFNERLIFENLKLFNNKIYAGDTFLDSAISYKQKLKFDYLQTLISIDFSLLKFPFAQQVNYAYKLEKYHDHWVQMQGNGSANLSNIPPGNYTLKVKARIGNDQEVERQLHLTITPPFWKTPPAYFLYFVLILIVIILSLRYYNDRLKLKNSLELERQQRILEHDVNEERIRFFTSFSHELKTPLTLILAPIEDLIDQVKSKGQLSKLYIVQKNAAYLHQLIGNLLEFRKAETGLSQLNVGEYNLSMYLEQWVQNYKPLAKKQHIELSCVLSERNMMVKFDFEKLQIIFNNLVSNALKYAQKDDKVLIGLNADKDYFHLSVADSGPGIAPEERKRIFEWFYQSGNKNKKSGTGIGLALVKSLTELHHGTVQVDSEPKKGTVFTISIPKMLEISASELWPSNQNSITTNNINDFLLLEDEPYQEVIVNAEEERSIVLLIDDNTDILSYLDSFLKKKYDLIHAQNGEEGVEKALKYVPDLIISDIMMPLKDGLDLCFTLKQNDVTSHIPIILLSAKGNIESMQTGYKEGADDYITKPFNSMLLLTRVQNLIESRKKLRKHFAVQEQESDASTLNAKDHDLLYVEKKFLHKLDQIILEQIGKEEAQVDNIVSEMGMSRTSLFRKIKAITGYNINAYVRMIKVKRAAHLISEHKMPVSQAAYESGFNDIKYFRKVFKEQFGELPSSYKS</sequence>
<evidence type="ECO:0000256" key="9">
    <source>
        <dbReference type="SAM" id="SignalP"/>
    </source>
</evidence>
<dbReference type="SUPFAM" id="SSF46689">
    <property type="entry name" value="Homeodomain-like"/>
    <property type="match status" value="1"/>
</dbReference>
<dbReference type="InterPro" id="IPR005467">
    <property type="entry name" value="His_kinase_dom"/>
</dbReference>
<dbReference type="Gene3D" id="3.30.565.10">
    <property type="entry name" value="Histidine kinase-like ATPase, C-terminal domain"/>
    <property type="match status" value="1"/>
</dbReference>
<dbReference type="InterPro" id="IPR009057">
    <property type="entry name" value="Homeodomain-like_sf"/>
</dbReference>
<feature type="modified residue" description="4-aspartylphosphate" evidence="7">
    <location>
        <position position="1157"/>
    </location>
</feature>
<dbReference type="Gene3D" id="2.130.10.10">
    <property type="entry name" value="YVTN repeat-like/Quinoprotein amine dehydrogenase"/>
    <property type="match status" value="2"/>
</dbReference>
<dbReference type="Pfam" id="PF00072">
    <property type="entry name" value="Response_reg"/>
    <property type="match status" value="1"/>
</dbReference>
<accession>A0ABS9UYU7</accession>
<dbReference type="PROSITE" id="PS01124">
    <property type="entry name" value="HTH_ARAC_FAMILY_2"/>
    <property type="match status" value="1"/>
</dbReference>
<evidence type="ECO:0000259" key="12">
    <source>
        <dbReference type="PROSITE" id="PS50110"/>
    </source>
</evidence>
<keyword evidence="3 7" id="KW-0597">Phosphoprotein</keyword>
<dbReference type="PROSITE" id="PS50110">
    <property type="entry name" value="RESPONSE_REGULATORY"/>
    <property type="match status" value="1"/>
</dbReference>
<keyword evidence="8" id="KW-0812">Transmembrane</keyword>
<keyword evidence="4" id="KW-0805">Transcription regulation</keyword>
<gene>
    <name evidence="13" type="ORF">MM239_08015</name>
</gene>
<dbReference type="EMBL" id="JAKZGP010000015">
    <property type="protein sequence ID" value="MCH7409334.1"/>
    <property type="molecule type" value="Genomic_DNA"/>
</dbReference>
<dbReference type="SUPFAM" id="SSF101898">
    <property type="entry name" value="NHL repeat"/>
    <property type="match status" value="1"/>
</dbReference>
<feature type="domain" description="Histidine kinase" evidence="11">
    <location>
        <begin position="851"/>
        <end position="1065"/>
    </location>
</feature>
<evidence type="ECO:0000259" key="11">
    <source>
        <dbReference type="PROSITE" id="PS50109"/>
    </source>
</evidence>
<dbReference type="Pfam" id="PF02518">
    <property type="entry name" value="HATPase_c"/>
    <property type="match status" value="1"/>
</dbReference>
<keyword evidence="13" id="KW-0547">Nucleotide-binding</keyword>
<dbReference type="InterPro" id="IPR003661">
    <property type="entry name" value="HisK_dim/P_dom"/>
</dbReference>
<comment type="caution">
    <text evidence="13">The sequence shown here is derived from an EMBL/GenBank/DDBJ whole genome shotgun (WGS) entry which is preliminary data.</text>
</comment>
<dbReference type="SMART" id="SM00448">
    <property type="entry name" value="REC"/>
    <property type="match status" value="1"/>
</dbReference>
<dbReference type="SUPFAM" id="SSF52172">
    <property type="entry name" value="CheY-like"/>
    <property type="match status" value="1"/>
</dbReference>
<dbReference type="InterPro" id="IPR036890">
    <property type="entry name" value="HATPase_C_sf"/>
</dbReference>
<keyword evidence="6" id="KW-0804">Transcription</keyword>